<dbReference type="InterPro" id="IPR003961">
    <property type="entry name" value="FN3_dom"/>
</dbReference>
<reference evidence="11" key="3">
    <citation type="submission" date="2025-09" db="UniProtKB">
        <authorList>
            <consortium name="Ensembl"/>
        </authorList>
    </citation>
    <scope>IDENTIFICATION</scope>
</reference>
<protein>
    <recommendedName>
        <fullName evidence="10">Fibronectin type-III domain-containing protein</fullName>
    </recommendedName>
</protein>
<dbReference type="GeneTree" id="ENSGT00940000154851"/>
<dbReference type="AlphaFoldDB" id="A0AAY4EWV6"/>
<comment type="subcellular location">
    <subcellularLocation>
        <location evidence="1">Membrane</location>
        <topology evidence="1">Single-pass type I membrane protein</topology>
    </subcellularLocation>
</comment>
<sequence>MTRSQVERIRCAYRGGGQNRDAHSAERSRSGTRKLTLTAGTLARPPDPRSPCGRTEERVDPVSIPSRPHIYYCRSPNMETFTCWWHPLEDGSHGDDVTYNFTYIIGYKPPVQECPDYVTGGPNSCYFDAAHTLIWEVYCMNVTAKSRSGRVTSQEHCLDVAEIVEIDPPFNLTHVLMNVSENESGRTVLVSWSYPIQSHVHTGWITLVYELRYRLISEPSKWKVKGLLREPHLELLDLPVGTYEVMVRCRSKNNNIWSQLSTPLIFTVPPTHSPDRMMALILMTGVGIMVFLIIGFGIIPQGKRIKALLLPPIPNPRIRGIDPMLLKKGKMDEINRHFSTFHGYKPPQYIEETWCQVSAAGVLSVQSSPQSHSMEEDTRSPQTESQHLLQTSLASSPYSHVLSPYVDSPPGASADSITQSSAWPWPSTGNLPQPELVSFPGMDYSMILNPTSQATPTFCPPTAQDFYTCVNRVSTSGAVHLVPCVPEAGRSPAYLQMVEQESDKSSQLSANLVKKTEALTNGSGDVSQEETKK</sequence>
<organism evidence="11 12">
    <name type="scientific">Denticeps clupeoides</name>
    <name type="common">denticle herring</name>
    <dbReference type="NCBI Taxonomy" id="299321"/>
    <lineage>
        <taxon>Eukaryota</taxon>
        <taxon>Metazoa</taxon>
        <taxon>Chordata</taxon>
        <taxon>Craniata</taxon>
        <taxon>Vertebrata</taxon>
        <taxon>Euteleostomi</taxon>
        <taxon>Actinopterygii</taxon>
        <taxon>Neopterygii</taxon>
        <taxon>Teleostei</taxon>
        <taxon>Clupei</taxon>
        <taxon>Clupeiformes</taxon>
        <taxon>Denticipitoidei</taxon>
        <taxon>Denticipitidae</taxon>
        <taxon>Denticeps</taxon>
    </lineage>
</organism>
<dbReference type="FunFam" id="2.60.40.10:FF:000287">
    <property type="entry name" value="Prolactin receptor"/>
    <property type="match status" value="1"/>
</dbReference>
<feature type="transmembrane region" description="Helical" evidence="9">
    <location>
        <begin position="277"/>
        <end position="299"/>
    </location>
</feature>
<evidence type="ECO:0000256" key="5">
    <source>
        <dbReference type="ARBA" id="ARBA00023136"/>
    </source>
</evidence>
<feature type="compositionally biased region" description="Basic and acidic residues" evidence="8">
    <location>
        <begin position="20"/>
        <end position="29"/>
    </location>
</feature>
<evidence type="ECO:0000256" key="7">
    <source>
        <dbReference type="ARBA" id="ARBA00023180"/>
    </source>
</evidence>
<evidence type="ECO:0000313" key="11">
    <source>
        <dbReference type="Ensembl" id="ENSDCDP00010061888.1"/>
    </source>
</evidence>
<accession>A0AAY4EWV6</accession>
<feature type="compositionally biased region" description="Polar residues" evidence="8">
    <location>
        <begin position="380"/>
        <end position="389"/>
    </location>
</feature>
<dbReference type="Pfam" id="PF09067">
    <property type="entry name" value="EpoR_lig-bind"/>
    <property type="match status" value="1"/>
</dbReference>
<evidence type="ECO:0000256" key="2">
    <source>
        <dbReference type="ARBA" id="ARBA00022692"/>
    </source>
</evidence>
<dbReference type="GO" id="GO:0004896">
    <property type="term" value="F:cytokine receptor activity"/>
    <property type="evidence" value="ECO:0007669"/>
    <property type="project" value="TreeGrafter"/>
</dbReference>
<evidence type="ECO:0000256" key="3">
    <source>
        <dbReference type="ARBA" id="ARBA00022729"/>
    </source>
</evidence>
<keyword evidence="12" id="KW-1185">Reference proteome</keyword>
<dbReference type="GO" id="GO:0009897">
    <property type="term" value="C:external side of plasma membrane"/>
    <property type="evidence" value="ECO:0007669"/>
    <property type="project" value="TreeGrafter"/>
</dbReference>
<dbReference type="Ensembl" id="ENSDCDT00010072670.1">
    <property type="protein sequence ID" value="ENSDCDP00010061888.1"/>
    <property type="gene ID" value="ENSDCDG00010034072.1"/>
</dbReference>
<evidence type="ECO:0000256" key="1">
    <source>
        <dbReference type="ARBA" id="ARBA00004479"/>
    </source>
</evidence>
<dbReference type="InterPro" id="IPR036116">
    <property type="entry name" value="FN3_sf"/>
</dbReference>
<feature type="region of interest" description="Disordered" evidence="8">
    <location>
        <begin position="366"/>
        <end position="389"/>
    </location>
</feature>
<dbReference type="SUPFAM" id="SSF49265">
    <property type="entry name" value="Fibronectin type III"/>
    <property type="match status" value="2"/>
</dbReference>
<name>A0AAY4EWV6_9TELE</name>
<dbReference type="PROSITE" id="PS50853">
    <property type="entry name" value="FN3"/>
    <property type="match status" value="1"/>
</dbReference>
<keyword evidence="2 9" id="KW-0812">Transmembrane</keyword>
<keyword evidence="5 9" id="KW-0472">Membrane</keyword>
<keyword evidence="4 9" id="KW-1133">Transmembrane helix</keyword>
<evidence type="ECO:0000259" key="10">
    <source>
        <dbReference type="PROSITE" id="PS50853"/>
    </source>
</evidence>
<dbReference type="InterPro" id="IPR013783">
    <property type="entry name" value="Ig-like_fold"/>
</dbReference>
<keyword evidence="3" id="KW-0732">Signal</keyword>
<feature type="region of interest" description="Disordered" evidence="8">
    <location>
        <begin position="13"/>
        <end position="59"/>
    </location>
</feature>
<keyword evidence="7" id="KW-0325">Glycoprotein</keyword>
<dbReference type="PANTHER" id="PTHR23037:SF46">
    <property type="entry name" value="INTERLEUKIN 5 RECEPTOR SUBUNIT ALPHA"/>
    <property type="match status" value="1"/>
</dbReference>
<dbReference type="PANTHER" id="PTHR23037">
    <property type="entry name" value="CYTOKINE RECEPTOR"/>
    <property type="match status" value="1"/>
</dbReference>
<dbReference type="InterPro" id="IPR015152">
    <property type="entry name" value="Growth/epo_recpt_lig-bind"/>
</dbReference>
<dbReference type="Gene3D" id="2.60.40.10">
    <property type="entry name" value="Immunoglobulins"/>
    <property type="match status" value="2"/>
</dbReference>
<reference evidence="11" key="2">
    <citation type="submission" date="2025-08" db="UniProtKB">
        <authorList>
            <consortium name="Ensembl"/>
        </authorList>
    </citation>
    <scope>IDENTIFICATION</scope>
</reference>
<proteinExistence type="predicted"/>
<evidence type="ECO:0000256" key="4">
    <source>
        <dbReference type="ARBA" id="ARBA00022989"/>
    </source>
</evidence>
<feature type="region of interest" description="Disordered" evidence="8">
    <location>
        <begin position="514"/>
        <end position="533"/>
    </location>
</feature>
<reference evidence="11 12" key="1">
    <citation type="submission" date="2020-06" db="EMBL/GenBank/DDBJ databases">
        <authorList>
            <consortium name="Wellcome Sanger Institute Data Sharing"/>
        </authorList>
    </citation>
    <scope>NUCLEOTIDE SEQUENCE [LARGE SCALE GENOMIC DNA]</scope>
</reference>
<keyword evidence="6" id="KW-0675">Receptor</keyword>
<feature type="domain" description="Fibronectin type-III" evidence="10">
    <location>
        <begin position="168"/>
        <end position="271"/>
    </location>
</feature>
<evidence type="ECO:0000256" key="8">
    <source>
        <dbReference type="SAM" id="MobiDB-lite"/>
    </source>
</evidence>
<evidence type="ECO:0000256" key="6">
    <source>
        <dbReference type="ARBA" id="ARBA00023170"/>
    </source>
</evidence>
<dbReference type="Proteomes" id="UP000694580">
    <property type="component" value="Chromosome 15"/>
</dbReference>
<gene>
    <name evidence="11" type="primary">LOC114765275</name>
</gene>
<evidence type="ECO:0000256" key="9">
    <source>
        <dbReference type="SAM" id="Phobius"/>
    </source>
</evidence>
<evidence type="ECO:0000313" key="12">
    <source>
        <dbReference type="Proteomes" id="UP000694580"/>
    </source>
</evidence>